<keyword evidence="5" id="KW-0802">TPR repeat</keyword>
<feature type="coiled-coil region" evidence="9">
    <location>
        <begin position="410"/>
        <end position="490"/>
    </location>
</feature>
<evidence type="ECO:0000256" key="8">
    <source>
        <dbReference type="ARBA" id="ARBA00025273"/>
    </source>
</evidence>
<evidence type="ECO:0000313" key="12">
    <source>
        <dbReference type="Proteomes" id="UP000290189"/>
    </source>
</evidence>
<dbReference type="EMBL" id="OVEO01000001">
    <property type="protein sequence ID" value="SPQ93465.1"/>
    <property type="molecule type" value="Genomic_DNA"/>
</dbReference>
<dbReference type="InterPro" id="IPR037692">
    <property type="entry name" value="CEP70"/>
</dbReference>
<evidence type="ECO:0000256" key="6">
    <source>
        <dbReference type="ARBA" id="ARBA00023054"/>
    </source>
</evidence>
<evidence type="ECO:0000256" key="7">
    <source>
        <dbReference type="ARBA" id="ARBA00023212"/>
    </source>
</evidence>
<comment type="subcellular location">
    <subcellularLocation>
        <location evidence="1">Cytoplasm</location>
        <location evidence="1">Cytoskeleton</location>
        <location evidence="1">Microtubule organizing center</location>
        <location evidence="1">Centrosome</location>
    </subcellularLocation>
</comment>
<dbReference type="GO" id="GO:0070507">
    <property type="term" value="P:regulation of microtubule cytoskeleton organization"/>
    <property type="evidence" value="ECO:0007669"/>
    <property type="project" value="InterPro"/>
</dbReference>
<evidence type="ECO:0000256" key="3">
    <source>
        <dbReference type="ARBA" id="ARBA00018408"/>
    </source>
</evidence>
<dbReference type="AlphaFoldDB" id="A0A3P3XZZ7"/>
<gene>
    <name evidence="11" type="ORF">PLBR_LOCUS680</name>
</gene>
<geneLocation type="mitochondrion" evidence="11"/>
<evidence type="ECO:0000256" key="1">
    <source>
        <dbReference type="ARBA" id="ARBA00004300"/>
    </source>
</evidence>
<feature type="compositionally biased region" description="Low complexity" evidence="10">
    <location>
        <begin position="128"/>
        <end position="145"/>
    </location>
</feature>
<comment type="subunit">
    <text evidence="2">Directly interacts with tubulin-gamma; this interaction determines centrosomal localization.</text>
</comment>
<evidence type="ECO:0000256" key="4">
    <source>
        <dbReference type="ARBA" id="ARBA00022490"/>
    </source>
</evidence>
<dbReference type="Proteomes" id="UP000290189">
    <property type="component" value="Unassembled WGS sequence"/>
</dbReference>
<feature type="coiled-coil region" evidence="9">
    <location>
        <begin position="306"/>
        <end position="376"/>
    </location>
</feature>
<feature type="region of interest" description="Disordered" evidence="10">
    <location>
        <begin position="126"/>
        <end position="151"/>
    </location>
</feature>
<keyword evidence="11" id="KW-0496">Mitochondrion</keyword>
<reference evidence="11 12" key="1">
    <citation type="submission" date="2018-03" db="EMBL/GenBank/DDBJ databases">
        <authorList>
            <person name="Fogelqvist J."/>
        </authorList>
    </citation>
    <scope>NUCLEOTIDE SEQUENCE [LARGE SCALE GENOMIC DNA]</scope>
</reference>
<comment type="function">
    <text evidence="8">Plays a role in the organization of both preexisting and nascent microtubules in interphase cells. During mitosis, required for the organization and orientation of the mitotic spindle.</text>
</comment>
<dbReference type="PANTHER" id="PTHR14594:SF1">
    <property type="entry name" value="CENTROSOMAL PROTEIN OF 70 KDA"/>
    <property type="match status" value="1"/>
</dbReference>
<evidence type="ECO:0000256" key="5">
    <source>
        <dbReference type="ARBA" id="ARBA00022803"/>
    </source>
</evidence>
<evidence type="ECO:0000256" key="10">
    <source>
        <dbReference type="SAM" id="MobiDB-lite"/>
    </source>
</evidence>
<accession>A0A3P3XZZ7</accession>
<dbReference type="GO" id="GO:0043015">
    <property type="term" value="F:gamma-tubulin binding"/>
    <property type="evidence" value="ECO:0007669"/>
    <property type="project" value="InterPro"/>
</dbReference>
<proteinExistence type="predicted"/>
<keyword evidence="6 9" id="KW-0175">Coiled coil</keyword>
<evidence type="ECO:0000313" key="11">
    <source>
        <dbReference type="EMBL" id="SPQ93465.1"/>
    </source>
</evidence>
<dbReference type="GO" id="GO:0060271">
    <property type="term" value="P:cilium assembly"/>
    <property type="evidence" value="ECO:0007669"/>
    <property type="project" value="InterPro"/>
</dbReference>
<sequence length="831" mass="92678">MFPTNVGTGIPAITAGLWMWMFKLGGGCRKQKCQAAPGAKVSRVDRGRPGLAIFWDWLSCVGMAADTTTADIDQLLKDTDQFLNQHSLQASKASVDGGTAGTAAVGPDDQVDRLLRDTDSLLREIDLQSASRRQPAASPTSSSASGDDTIDHHVDNLLKRSAAVLVDDDKGAAAPSSSSDIDALKRTSRILNTNASSESDNDIPILRSEVESRPRLINLDRGSPGISSSDLPVVNRLLARCGFSNIDNENQALRTLLSVLTQYEVKSDQLHSMTEQQNREKAYGGPATSQQTEFLESANRTLNYKLQESQKTIEKLTASLQQHQGQSSPAPDDELKRLRTKNTSLKAKVAQIEHELRRKETLVEEMQSKLQKISAKEDARREHETELFKEIFAKGPRASSLKDSRTLELLGAFDAQRKRMQEEIDALTRKCEALSPSVHSADAQMQVQTLRDEIARLKDELERRPSVRQWQDAQNEMKALRAQLAEARSVGDFRQKLSTRELIERDRDIHRLTLGKIEHIPQPICVEILQDVCRLLEVDDVALILPSLKKVCKAVSRIPLLQSFVRDVLALVGIDADNEGDPYIAIKRTVPILTSWKEDMKTLAKLEAFKRDLWHRIQQRRSALIQDRTPEVPSTSQPLETQMTTILSSLDELIATEATLLDGKKAFENLEEFVQARPDILCNKIVGHFMQLFSVDSIEGVLPAMSKLCVDIESAHNFMNAIRSTLRLDSNASVSAIIAQVQRLADNVPSSTDRSQEPDFQSADALIQLRQLLHVQTTSQIVEACRKLADRCALYDGLFPHVDRVLNRLFTILRVHHIDDIVPAVQRLSVH</sequence>
<evidence type="ECO:0000256" key="9">
    <source>
        <dbReference type="SAM" id="Coils"/>
    </source>
</evidence>
<keyword evidence="4" id="KW-0963">Cytoplasm</keyword>
<organism evidence="11 12">
    <name type="scientific">Plasmodiophora brassicae</name>
    <name type="common">Clubroot disease agent</name>
    <dbReference type="NCBI Taxonomy" id="37360"/>
    <lineage>
        <taxon>Eukaryota</taxon>
        <taxon>Sar</taxon>
        <taxon>Rhizaria</taxon>
        <taxon>Endomyxa</taxon>
        <taxon>Phytomyxea</taxon>
        <taxon>Plasmodiophorida</taxon>
        <taxon>Plasmodiophoridae</taxon>
        <taxon>Plasmodiophora</taxon>
    </lineage>
</organism>
<dbReference type="PANTHER" id="PTHR14594">
    <property type="entry name" value="CENTROSOMAL PROTEIN OF 70 KDA"/>
    <property type="match status" value="1"/>
</dbReference>
<keyword evidence="7" id="KW-0206">Cytoskeleton</keyword>
<dbReference type="GO" id="GO:0005813">
    <property type="term" value="C:centrosome"/>
    <property type="evidence" value="ECO:0007669"/>
    <property type="project" value="UniProtKB-SubCell"/>
</dbReference>
<protein>
    <recommendedName>
        <fullName evidence="3">Centrosomal protein of 70 kDa</fullName>
    </recommendedName>
</protein>
<evidence type="ECO:0000256" key="2">
    <source>
        <dbReference type="ARBA" id="ARBA00011832"/>
    </source>
</evidence>
<name>A0A3P3XZZ7_PLABS</name>